<protein>
    <recommendedName>
        <fullName evidence="6">FAD-binding domain-containing protein</fullName>
    </recommendedName>
</protein>
<dbReference type="OrthoDB" id="10029326at2759"/>
<evidence type="ECO:0000256" key="4">
    <source>
        <dbReference type="ARBA" id="ARBA00023002"/>
    </source>
</evidence>
<dbReference type="GO" id="GO:0004497">
    <property type="term" value="F:monooxygenase activity"/>
    <property type="evidence" value="ECO:0007669"/>
    <property type="project" value="InterPro"/>
</dbReference>
<dbReference type="HOGENOM" id="CLU_009665_12_1_1"/>
<sequence length="340" mass="37806">MATKTHARVLIIGGSVAGLTLANAFEQTGIDYLLLEQWHEIAPDVGASIAIFPNGARILDQLGCYDQSIRLLDGADAFDLIQTKEEDGGVISFVPNGYTPFFTDRQMVIRTLYDNLKDKTRILMSQKVVRVEQTADTVKVSTKVGETYSAEVLVGADGIHSKVRREMWRLAANKLPGYFQSGEGESVRTQYCCIFGISKPIDKFPKQCSYYVRGNGHSYLCSIGPGNRIYWFLFKKLKKPVYGLYEKIPRYDEAELEALVSEHVNDPIGEGMCFGDLYRMRKVATLQALPEFNLIGGQGGNSAIEDAAVLTNELLKLLESESSETSHLTTSSLENAFQRM</sequence>
<dbReference type="Proteomes" id="UP000054032">
    <property type="component" value="Unassembled WGS sequence"/>
</dbReference>
<dbReference type="eggNOG" id="KOG2614">
    <property type="taxonomic scope" value="Eukaryota"/>
</dbReference>
<reference evidence="7 8" key="1">
    <citation type="journal article" date="2013" name="PLoS Genet.">
        <title>Comparative genome structure, secondary metabolite, and effector coding capacity across Cochliobolus pathogens.</title>
        <authorList>
            <person name="Condon B.J."/>
            <person name="Leng Y."/>
            <person name="Wu D."/>
            <person name="Bushley K.E."/>
            <person name="Ohm R.A."/>
            <person name="Otillar R."/>
            <person name="Martin J."/>
            <person name="Schackwitz W."/>
            <person name="Grimwood J."/>
            <person name="MohdZainudin N."/>
            <person name="Xue C."/>
            <person name="Wang R."/>
            <person name="Manning V.A."/>
            <person name="Dhillon B."/>
            <person name="Tu Z.J."/>
            <person name="Steffenson B.J."/>
            <person name="Salamov A."/>
            <person name="Sun H."/>
            <person name="Lowry S."/>
            <person name="LaButti K."/>
            <person name="Han J."/>
            <person name="Copeland A."/>
            <person name="Lindquist E."/>
            <person name="Barry K."/>
            <person name="Schmutz J."/>
            <person name="Baker S.E."/>
            <person name="Ciuffetti L.M."/>
            <person name="Grigoriev I.V."/>
            <person name="Zhong S."/>
            <person name="Turgeon B.G."/>
        </authorList>
    </citation>
    <scope>NUCLEOTIDE SEQUENCE [LARGE SCALE GENOMIC DNA]</scope>
    <source>
        <strain evidence="7 8">ATCC 44560</strain>
    </source>
</reference>
<keyword evidence="4" id="KW-0560">Oxidoreductase</keyword>
<keyword evidence="5" id="KW-0732">Signal</keyword>
<dbReference type="KEGG" id="bor:COCMIDRAFT_8624"/>
<organism evidence="7 8">
    <name type="scientific">Bipolaris oryzae ATCC 44560</name>
    <dbReference type="NCBI Taxonomy" id="930090"/>
    <lineage>
        <taxon>Eukaryota</taxon>
        <taxon>Fungi</taxon>
        <taxon>Dikarya</taxon>
        <taxon>Ascomycota</taxon>
        <taxon>Pezizomycotina</taxon>
        <taxon>Dothideomycetes</taxon>
        <taxon>Pleosporomycetidae</taxon>
        <taxon>Pleosporales</taxon>
        <taxon>Pleosporineae</taxon>
        <taxon>Pleosporaceae</taxon>
        <taxon>Bipolaris</taxon>
    </lineage>
</organism>
<evidence type="ECO:0000256" key="2">
    <source>
        <dbReference type="ARBA" id="ARBA00022630"/>
    </source>
</evidence>
<dbReference type="GO" id="GO:0071949">
    <property type="term" value="F:FAD binding"/>
    <property type="evidence" value="ECO:0007669"/>
    <property type="project" value="InterPro"/>
</dbReference>
<keyword evidence="3" id="KW-0274">FAD</keyword>
<dbReference type="InterPro" id="IPR036188">
    <property type="entry name" value="FAD/NAD-bd_sf"/>
</dbReference>
<dbReference type="InterPro" id="IPR002938">
    <property type="entry name" value="FAD-bd"/>
</dbReference>
<dbReference type="GeneID" id="19126817"/>
<dbReference type="PRINTS" id="PR00420">
    <property type="entry name" value="RNGMNOXGNASE"/>
</dbReference>
<comment type="similarity">
    <text evidence="1">Belongs to the paxM FAD-dependent monooxygenase family.</text>
</comment>
<dbReference type="Gene3D" id="3.50.50.60">
    <property type="entry name" value="FAD/NAD(P)-binding domain"/>
    <property type="match status" value="1"/>
</dbReference>
<accession>W6YQK2</accession>
<keyword evidence="8" id="KW-1185">Reference proteome</keyword>
<dbReference type="SUPFAM" id="SSF51905">
    <property type="entry name" value="FAD/NAD(P)-binding domain"/>
    <property type="match status" value="1"/>
</dbReference>
<evidence type="ECO:0000313" key="8">
    <source>
        <dbReference type="Proteomes" id="UP000054032"/>
    </source>
</evidence>
<keyword evidence="2" id="KW-0285">Flavoprotein</keyword>
<evidence type="ECO:0000256" key="5">
    <source>
        <dbReference type="SAM" id="SignalP"/>
    </source>
</evidence>
<feature type="domain" description="FAD-binding" evidence="6">
    <location>
        <begin position="7"/>
        <end position="166"/>
    </location>
</feature>
<proteinExistence type="inferred from homology"/>
<dbReference type="EMBL" id="KI964090">
    <property type="protein sequence ID" value="EUC41697.1"/>
    <property type="molecule type" value="Genomic_DNA"/>
</dbReference>
<feature type="chain" id="PRO_5005716496" description="FAD-binding domain-containing protein" evidence="5">
    <location>
        <begin position="23"/>
        <end position="340"/>
    </location>
</feature>
<dbReference type="InterPro" id="IPR050562">
    <property type="entry name" value="FAD_mOase_fung"/>
</dbReference>
<evidence type="ECO:0000256" key="1">
    <source>
        <dbReference type="ARBA" id="ARBA00007992"/>
    </source>
</evidence>
<evidence type="ECO:0000259" key="6">
    <source>
        <dbReference type="Pfam" id="PF01494"/>
    </source>
</evidence>
<evidence type="ECO:0000313" key="7">
    <source>
        <dbReference type="EMBL" id="EUC41697.1"/>
    </source>
</evidence>
<feature type="signal peptide" evidence="5">
    <location>
        <begin position="1"/>
        <end position="22"/>
    </location>
</feature>
<dbReference type="AlphaFoldDB" id="W6YQK2"/>
<name>W6YQK2_COCMI</name>
<dbReference type="PANTHER" id="PTHR47356:SF2">
    <property type="entry name" value="FAD-BINDING DOMAIN-CONTAINING PROTEIN-RELATED"/>
    <property type="match status" value="1"/>
</dbReference>
<gene>
    <name evidence="7" type="ORF">COCMIDRAFT_8624</name>
</gene>
<dbReference type="RefSeq" id="XP_007691773.1">
    <property type="nucleotide sequence ID" value="XM_007693583.1"/>
</dbReference>
<dbReference type="PANTHER" id="PTHR47356">
    <property type="entry name" value="FAD-DEPENDENT MONOOXYGENASE ASQG-RELATED"/>
    <property type="match status" value="1"/>
</dbReference>
<evidence type="ECO:0000256" key="3">
    <source>
        <dbReference type="ARBA" id="ARBA00022827"/>
    </source>
</evidence>
<dbReference type="Pfam" id="PF01494">
    <property type="entry name" value="FAD_binding_3"/>
    <property type="match status" value="1"/>
</dbReference>
<dbReference type="STRING" id="930090.W6YQK2"/>